<sequence>MVPHRSAVRSHALPLGALTAIVATDLAIGPDQVVISLVAITPMVAAVLLGRGATVVYGLLAVAAAALLGIYDRQYTAETTVAQTARLIGVTAGGVAALAACSIRQRRERQVVGMAAAQARDRAALDLAETLQRSLLTDPPQLSRVSTAARYRPATIGAHIGGDWYDAFAVPDGTTMVVIGDVAGHDARAAATMAQARGLLRGLAQSVVGSPAAVLTALDRALLDLGVGALVTITVATLDERGPDGSVRLCWSNAGHPPPALLAAEGRAALLERPVDRLLGVDESGGRVDHELRLTPRDTLVLYTDGLVERRDTSLDAGLAALLDRLRRSAGRSLDEVCDDLLAGLGDRHDDDVAILALRVS</sequence>
<dbReference type="InterPro" id="IPR036457">
    <property type="entry name" value="PPM-type-like_dom_sf"/>
</dbReference>
<keyword evidence="2" id="KW-0472">Membrane</keyword>
<dbReference type="Gene3D" id="3.60.40.10">
    <property type="entry name" value="PPM-type phosphatase domain"/>
    <property type="match status" value="1"/>
</dbReference>
<dbReference type="AlphaFoldDB" id="A0A1H8WFY4"/>
<evidence type="ECO:0000256" key="1">
    <source>
        <dbReference type="ARBA" id="ARBA00022801"/>
    </source>
</evidence>
<dbReference type="Proteomes" id="UP000198960">
    <property type="component" value="Unassembled WGS sequence"/>
</dbReference>
<dbReference type="STRING" id="673521.SAMN05660991_04350"/>
<gene>
    <name evidence="4" type="ORF">SAMN05660991_04350</name>
</gene>
<evidence type="ECO:0000313" key="4">
    <source>
        <dbReference type="EMBL" id="SEP26028.1"/>
    </source>
</evidence>
<feature type="transmembrane region" description="Helical" evidence="2">
    <location>
        <begin position="55"/>
        <end position="71"/>
    </location>
</feature>
<evidence type="ECO:0000256" key="2">
    <source>
        <dbReference type="SAM" id="Phobius"/>
    </source>
</evidence>
<dbReference type="Pfam" id="PF07228">
    <property type="entry name" value="SpoIIE"/>
    <property type="match status" value="1"/>
</dbReference>
<keyword evidence="1" id="KW-0378">Hydrolase</keyword>
<evidence type="ECO:0000313" key="5">
    <source>
        <dbReference type="Proteomes" id="UP000198960"/>
    </source>
</evidence>
<keyword evidence="2" id="KW-1133">Transmembrane helix</keyword>
<organism evidence="4 5">
    <name type="scientific">Trujillonella endophytica</name>
    <dbReference type="NCBI Taxonomy" id="673521"/>
    <lineage>
        <taxon>Bacteria</taxon>
        <taxon>Bacillati</taxon>
        <taxon>Actinomycetota</taxon>
        <taxon>Actinomycetes</taxon>
        <taxon>Geodermatophilales</taxon>
        <taxon>Geodermatophilaceae</taxon>
        <taxon>Trujillonella</taxon>
    </lineage>
</organism>
<dbReference type="SUPFAM" id="SSF81606">
    <property type="entry name" value="PP2C-like"/>
    <property type="match status" value="1"/>
</dbReference>
<dbReference type="PANTHER" id="PTHR43156:SF2">
    <property type="entry name" value="STAGE II SPORULATION PROTEIN E"/>
    <property type="match status" value="1"/>
</dbReference>
<dbReference type="InterPro" id="IPR001932">
    <property type="entry name" value="PPM-type_phosphatase-like_dom"/>
</dbReference>
<feature type="transmembrane region" description="Helical" evidence="2">
    <location>
        <begin position="83"/>
        <end position="103"/>
    </location>
</feature>
<dbReference type="GO" id="GO:0016791">
    <property type="term" value="F:phosphatase activity"/>
    <property type="evidence" value="ECO:0007669"/>
    <property type="project" value="TreeGrafter"/>
</dbReference>
<feature type="transmembrane region" description="Helical" evidence="2">
    <location>
        <begin position="12"/>
        <end position="28"/>
    </location>
</feature>
<dbReference type="InterPro" id="IPR052016">
    <property type="entry name" value="Bact_Sigma-Reg"/>
</dbReference>
<name>A0A1H8WFY4_9ACTN</name>
<dbReference type="SMART" id="SM00331">
    <property type="entry name" value="PP2C_SIG"/>
    <property type="match status" value="1"/>
</dbReference>
<dbReference type="EMBL" id="FOEE01000019">
    <property type="protein sequence ID" value="SEP26028.1"/>
    <property type="molecule type" value="Genomic_DNA"/>
</dbReference>
<proteinExistence type="predicted"/>
<keyword evidence="2" id="KW-0812">Transmembrane</keyword>
<keyword evidence="5" id="KW-1185">Reference proteome</keyword>
<evidence type="ECO:0000259" key="3">
    <source>
        <dbReference type="SMART" id="SM00331"/>
    </source>
</evidence>
<reference evidence="5" key="1">
    <citation type="submission" date="2016-10" db="EMBL/GenBank/DDBJ databases">
        <authorList>
            <person name="Varghese N."/>
            <person name="Submissions S."/>
        </authorList>
    </citation>
    <scope>NUCLEOTIDE SEQUENCE [LARGE SCALE GENOMIC DNA]</scope>
    <source>
        <strain evidence="5">DSM 45413</strain>
    </source>
</reference>
<accession>A0A1H8WFY4</accession>
<feature type="domain" description="PPM-type phosphatase" evidence="3">
    <location>
        <begin position="142"/>
        <end position="360"/>
    </location>
</feature>
<dbReference type="PANTHER" id="PTHR43156">
    <property type="entry name" value="STAGE II SPORULATION PROTEIN E-RELATED"/>
    <property type="match status" value="1"/>
</dbReference>
<protein>
    <submittedName>
        <fullName evidence="4">Stage II sporulation protein E (SpoIIE)</fullName>
    </submittedName>
</protein>